<dbReference type="SUPFAM" id="SSF103107">
    <property type="entry name" value="Hypothetical protein c14orf129, hspc210"/>
    <property type="match status" value="1"/>
</dbReference>
<dbReference type="Gene3D" id="3.30.2280.10">
    <property type="entry name" value="Hypothetical protein (hspc210)"/>
    <property type="match status" value="1"/>
</dbReference>
<dbReference type="Proteomes" id="UP000605970">
    <property type="component" value="Unassembled WGS sequence"/>
</dbReference>
<accession>A0A8S9ZZ27</accession>
<dbReference type="GO" id="GO:0005737">
    <property type="term" value="C:cytoplasm"/>
    <property type="evidence" value="ECO:0007669"/>
    <property type="project" value="TreeGrafter"/>
</dbReference>
<reference evidence="3" key="1">
    <citation type="journal article" date="2020" name="Ecol. Evol.">
        <title>Genome structure and content of the rice root-knot nematode (Meloidogyne graminicola).</title>
        <authorList>
            <person name="Phan N.T."/>
            <person name="Danchin E.G.J."/>
            <person name="Klopp C."/>
            <person name="Perfus-Barbeoch L."/>
            <person name="Kozlowski D.K."/>
            <person name="Koutsovoulos G.D."/>
            <person name="Lopez-Roques C."/>
            <person name="Bouchez O."/>
            <person name="Zahm M."/>
            <person name="Besnard G."/>
            <person name="Bellafiore S."/>
        </authorList>
    </citation>
    <scope>NUCLEOTIDE SEQUENCE</scope>
    <source>
        <strain evidence="3">VN-18</strain>
    </source>
</reference>
<evidence type="ECO:0000313" key="3">
    <source>
        <dbReference type="EMBL" id="KAF7638369.1"/>
    </source>
</evidence>
<dbReference type="OrthoDB" id="5804279at2759"/>
<dbReference type="InterPro" id="IPR023231">
    <property type="entry name" value="GSKIP_dom_sf"/>
</dbReference>
<name>A0A8S9ZZ27_9BILA</name>
<organism evidence="3 4">
    <name type="scientific">Meloidogyne graminicola</name>
    <dbReference type="NCBI Taxonomy" id="189291"/>
    <lineage>
        <taxon>Eukaryota</taxon>
        <taxon>Metazoa</taxon>
        <taxon>Ecdysozoa</taxon>
        <taxon>Nematoda</taxon>
        <taxon>Chromadorea</taxon>
        <taxon>Rhabditida</taxon>
        <taxon>Tylenchina</taxon>
        <taxon>Tylenchomorpha</taxon>
        <taxon>Tylenchoidea</taxon>
        <taxon>Meloidogynidae</taxon>
        <taxon>Meloidogyninae</taxon>
        <taxon>Meloidogyne</taxon>
    </lineage>
</organism>
<dbReference type="PANTHER" id="PTHR12490:SF4">
    <property type="entry name" value="GSK3B-INTERACTING PROTEIN"/>
    <property type="match status" value="1"/>
</dbReference>
<evidence type="ECO:0000313" key="4">
    <source>
        <dbReference type="Proteomes" id="UP000605970"/>
    </source>
</evidence>
<dbReference type="InterPro" id="IPR037395">
    <property type="entry name" value="GSKIP"/>
</dbReference>
<evidence type="ECO:0000256" key="1">
    <source>
        <dbReference type="ARBA" id="ARBA00009571"/>
    </source>
</evidence>
<protein>
    <submittedName>
        <fullName evidence="3">DUF727 domain-containing protein</fullName>
    </submittedName>
</protein>
<proteinExistence type="inferred from homology"/>
<keyword evidence="4" id="KW-1185">Reference proteome</keyword>
<gene>
    <name evidence="3" type="ORF">Mgra_00002052</name>
</gene>
<dbReference type="EMBL" id="JABEBT010000012">
    <property type="protein sequence ID" value="KAF7638369.1"/>
    <property type="molecule type" value="Genomic_DNA"/>
</dbReference>
<evidence type="ECO:0000259" key="2">
    <source>
        <dbReference type="Pfam" id="PF05303"/>
    </source>
</evidence>
<dbReference type="AlphaFoldDB" id="A0A8S9ZZ27"/>
<dbReference type="GO" id="GO:0060828">
    <property type="term" value="P:regulation of canonical Wnt signaling pathway"/>
    <property type="evidence" value="ECO:0007669"/>
    <property type="project" value="InterPro"/>
</dbReference>
<feature type="domain" description="GSKIP" evidence="2">
    <location>
        <begin position="40"/>
        <end position="136"/>
    </location>
</feature>
<sequence length="177" mass="20059">MSAISSTSSLSFPSSNFPLSFNGNSRLRQSCGECNISPLELEAFIVIQQFADTVESIAVSEMLPRTSELIFINLTTLEGQPHCLELTNKGWRITSLRTDCMHGDFTKIEIFTNYYNSFNELMDYISPGYQKYLKNNKLNFFNSTECSSNNSINNSEEFNISNNNNNNILYSSLKAKH</sequence>
<dbReference type="InterPro" id="IPR007967">
    <property type="entry name" value="GSKIP_dom"/>
</dbReference>
<comment type="caution">
    <text evidence="3">The sequence shown here is derived from an EMBL/GenBank/DDBJ whole genome shotgun (WGS) entry which is preliminary data.</text>
</comment>
<comment type="similarity">
    <text evidence="1">Belongs to the GSKIP family.</text>
</comment>
<dbReference type="Pfam" id="PF05303">
    <property type="entry name" value="GSKIP_dom"/>
    <property type="match status" value="1"/>
</dbReference>
<dbReference type="PANTHER" id="PTHR12490">
    <property type="entry name" value="GSK3B-INTERACTING PROTEIN"/>
    <property type="match status" value="1"/>
</dbReference>
<dbReference type="GO" id="GO:0019207">
    <property type="term" value="F:kinase regulator activity"/>
    <property type="evidence" value="ECO:0007669"/>
    <property type="project" value="TreeGrafter"/>
</dbReference>
<dbReference type="GO" id="GO:0051018">
    <property type="term" value="F:protein kinase A binding"/>
    <property type="evidence" value="ECO:0007669"/>
    <property type="project" value="TreeGrafter"/>
</dbReference>